<feature type="binding site" evidence="8">
    <location>
        <begin position="114"/>
        <end position="116"/>
    </location>
    <ligand>
        <name>S-adenosyl-L-methionine</name>
        <dbReference type="ChEBI" id="CHEBI:59789"/>
    </ligand>
</feature>
<keyword evidence="6 8" id="KW-0411">Iron-sulfur</keyword>
<dbReference type="Pfam" id="PF04055">
    <property type="entry name" value="Radical_SAM"/>
    <property type="match status" value="1"/>
</dbReference>
<dbReference type="GO" id="GO:0008616">
    <property type="term" value="P:tRNA queuosine(34) biosynthetic process"/>
    <property type="evidence" value="ECO:0007669"/>
    <property type="project" value="UniProtKB-UniRule"/>
</dbReference>
<dbReference type="KEGG" id="hbs:IPV69_07040"/>
<comment type="pathway">
    <text evidence="8">Purine metabolism; 7-cyano-7-deazaguanine biosynthesis.</text>
</comment>
<comment type="catalytic activity">
    <reaction evidence="8">
        <text>6-carboxy-5,6,7,8-tetrahydropterin + H(+) = 7-carboxy-7-carbaguanine + NH4(+)</text>
        <dbReference type="Rhea" id="RHEA:27974"/>
        <dbReference type="ChEBI" id="CHEBI:15378"/>
        <dbReference type="ChEBI" id="CHEBI:28938"/>
        <dbReference type="ChEBI" id="CHEBI:61032"/>
        <dbReference type="ChEBI" id="CHEBI:61036"/>
        <dbReference type="EC" id="4.3.99.3"/>
    </reaction>
</comment>
<dbReference type="InterPro" id="IPR007197">
    <property type="entry name" value="rSAM"/>
</dbReference>
<dbReference type="GO" id="GO:1904047">
    <property type="term" value="F:S-adenosyl-L-methionine binding"/>
    <property type="evidence" value="ECO:0007669"/>
    <property type="project" value="UniProtKB-UniRule"/>
</dbReference>
<dbReference type="Gene3D" id="3.20.20.70">
    <property type="entry name" value="Aldolase class I"/>
    <property type="match status" value="1"/>
</dbReference>
<dbReference type="PROSITE" id="PS51918">
    <property type="entry name" value="RADICAL_SAM"/>
    <property type="match status" value="1"/>
</dbReference>
<evidence type="ECO:0000256" key="7">
    <source>
        <dbReference type="ARBA" id="ARBA00023239"/>
    </source>
</evidence>
<dbReference type="GO" id="GO:0016840">
    <property type="term" value="F:carbon-nitrogen lyase activity"/>
    <property type="evidence" value="ECO:0007669"/>
    <property type="project" value="UniProtKB-UniRule"/>
</dbReference>
<evidence type="ECO:0000256" key="2">
    <source>
        <dbReference type="ARBA" id="ARBA00022691"/>
    </source>
</evidence>
<reference evidence="10 11" key="1">
    <citation type="submission" date="2020-10" db="EMBL/GenBank/DDBJ databases">
        <title>Wide distribution of Phycisphaera-like planctomycetes from WD2101 soil group in peatlands and genome analysis of the first cultivated representative.</title>
        <authorList>
            <person name="Dedysh S.N."/>
            <person name="Beletsky A.V."/>
            <person name="Ivanova A."/>
            <person name="Kulichevskaya I.S."/>
            <person name="Suzina N.E."/>
            <person name="Philippov D.A."/>
            <person name="Rakitin A.L."/>
            <person name="Mardanov A.V."/>
            <person name="Ravin N.V."/>
        </authorList>
    </citation>
    <scope>NUCLEOTIDE SEQUENCE [LARGE SCALE GENOMIC DNA]</scope>
    <source>
        <strain evidence="10 11">M1803</strain>
    </source>
</reference>
<feature type="binding site" evidence="8">
    <location>
        <position position="36"/>
    </location>
    <ligand>
        <name>[4Fe-4S] cluster</name>
        <dbReference type="ChEBI" id="CHEBI:49883"/>
        <note>4Fe-4S-S-AdoMet</note>
    </ligand>
</feature>
<feature type="domain" description="Radical SAM core" evidence="9">
    <location>
        <begin position="16"/>
        <end position="226"/>
    </location>
</feature>
<comment type="cofactor">
    <cofactor evidence="8">
        <name>[4Fe-4S] cluster</name>
        <dbReference type="ChEBI" id="CHEBI:49883"/>
    </cofactor>
    <text evidence="8">Binds 1 [4Fe-4S] cluster. The cluster is coordinated with 3 cysteines and an exchangeable S-adenosyl-L-methionine.</text>
</comment>
<evidence type="ECO:0000259" key="9">
    <source>
        <dbReference type="PROSITE" id="PS51918"/>
    </source>
</evidence>
<feature type="binding site" evidence="8">
    <location>
        <position position="33"/>
    </location>
    <ligand>
        <name>[4Fe-4S] cluster</name>
        <dbReference type="ChEBI" id="CHEBI:49883"/>
        <note>4Fe-4S-S-AdoMet</note>
    </ligand>
</feature>
<evidence type="ECO:0000313" key="10">
    <source>
        <dbReference type="EMBL" id="QOV91105.1"/>
    </source>
</evidence>
<dbReference type="PANTHER" id="PTHR42836:SF1">
    <property type="entry name" value="7-CARBOXY-7-DEAZAGUANINE SYNTHASE"/>
    <property type="match status" value="1"/>
</dbReference>
<feature type="binding site" evidence="8">
    <location>
        <begin position="10"/>
        <end position="12"/>
    </location>
    <ligand>
        <name>substrate</name>
    </ligand>
</feature>
<comment type="cofactor">
    <cofactor evidence="8">
        <name>S-adenosyl-L-methionine</name>
        <dbReference type="ChEBI" id="CHEBI:59789"/>
    </cofactor>
    <text evidence="8">Binds 1 S-adenosyl-L-methionine per subunit.</text>
</comment>
<sequence>MKLSELFYSIQGEGKLVGVPSVFIRASGCNLRCTWCDTPYASWNPEGDDVPVAEIMRQVAAIGAKHVVITGGEPMIMPDIEDLCVALKSAGHHITIETAATVWKDVPHDLASLSPKLANSTPTEREEGKYAAAHERQRLNYSVIQRFIDSAPVFQLKFVVAGEADLTEIEQILARLDDWTPADVLLMPEGTDAATLNSRTHWVSEVCKKRGYRFCPRLHVMMYGNRRGT</sequence>
<protein>
    <recommendedName>
        <fullName evidence="8">7-carboxy-7-deazaguanine synthase</fullName>
        <shortName evidence="8">CDG synthase</shortName>
        <ecNumber evidence="8">4.3.99.3</ecNumber>
    </recommendedName>
    <alternativeName>
        <fullName evidence="8">Queuosine biosynthesis protein QueE</fullName>
    </alternativeName>
</protein>
<dbReference type="SUPFAM" id="SSF102114">
    <property type="entry name" value="Radical SAM enzymes"/>
    <property type="match status" value="1"/>
</dbReference>
<keyword evidence="11" id="KW-1185">Reference proteome</keyword>
<feature type="binding site" evidence="8">
    <location>
        <position position="72"/>
    </location>
    <ligand>
        <name>S-adenosyl-L-methionine</name>
        <dbReference type="ChEBI" id="CHEBI:59789"/>
    </ligand>
</feature>
<dbReference type="GO" id="GO:0000287">
    <property type="term" value="F:magnesium ion binding"/>
    <property type="evidence" value="ECO:0007669"/>
    <property type="project" value="UniProtKB-UniRule"/>
</dbReference>
<keyword evidence="5 8" id="KW-0408">Iron</keyword>
<dbReference type="InterPro" id="IPR013785">
    <property type="entry name" value="Aldolase_TIM"/>
</dbReference>
<gene>
    <name evidence="8" type="primary">queE</name>
    <name evidence="10" type="ORF">IPV69_07040</name>
</gene>
<evidence type="ECO:0000256" key="5">
    <source>
        <dbReference type="ARBA" id="ARBA00023004"/>
    </source>
</evidence>
<dbReference type="GO" id="GO:0051539">
    <property type="term" value="F:4 iron, 4 sulfur cluster binding"/>
    <property type="evidence" value="ECO:0007669"/>
    <property type="project" value="UniProtKB-UniRule"/>
</dbReference>
<organism evidence="10 11">
    <name type="scientific">Humisphaera borealis</name>
    <dbReference type="NCBI Taxonomy" id="2807512"/>
    <lineage>
        <taxon>Bacteria</taxon>
        <taxon>Pseudomonadati</taxon>
        <taxon>Planctomycetota</taxon>
        <taxon>Phycisphaerae</taxon>
        <taxon>Tepidisphaerales</taxon>
        <taxon>Tepidisphaeraceae</taxon>
        <taxon>Humisphaera</taxon>
    </lineage>
</organism>
<dbReference type="PANTHER" id="PTHR42836">
    <property type="entry name" value="7-CARBOXY-7-DEAZAGUANINE SYNTHASE"/>
    <property type="match status" value="1"/>
</dbReference>
<comment type="similarity">
    <text evidence="8">Belongs to the radical SAM superfamily. 7-carboxy-7-deazaguanine synthase family.</text>
</comment>
<feature type="binding site" evidence="8">
    <location>
        <begin position="35"/>
        <end position="37"/>
    </location>
    <ligand>
        <name>S-adenosyl-L-methionine</name>
        <dbReference type="ChEBI" id="CHEBI:59789"/>
    </ligand>
</feature>
<dbReference type="AlphaFoldDB" id="A0A7M2X086"/>
<dbReference type="CDD" id="cd01335">
    <property type="entry name" value="Radical_SAM"/>
    <property type="match status" value="1"/>
</dbReference>
<keyword evidence="1 8" id="KW-0004">4Fe-4S</keyword>
<dbReference type="SFLD" id="SFLDS00029">
    <property type="entry name" value="Radical_SAM"/>
    <property type="match status" value="1"/>
</dbReference>
<comment type="cofactor">
    <cofactor evidence="8">
        <name>Mg(2+)</name>
        <dbReference type="ChEBI" id="CHEBI:18420"/>
    </cofactor>
</comment>
<feature type="binding site" evidence="8">
    <location>
        <position position="29"/>
    </location>
    <ligand>
        <name>[4Fe-4S] cluster</name>
        <dbReference type="ChEBI" id="CHEBI:49883"/>
        <note>4Fe-4S-S-AdoMet</note>
    </ligand>
</feature>
<evidence type="ECO:0000256" key="6">
    <source>
        <dbReference type="ARBA" id="ARBA00023014"/>
    </source>
</evidence>
<evidence type="ECO:0000256" key="8">
    <source>
        <dbReference type="HAMAP-Rule" id="MF_00917"/>
    </source>
</evidence>
<dbReference type="UniPathway" id="UPA00391"/>
<keyword evidence="7 8" id="KW-0456">Lyase</keyword>
<dbReference type="RefSeq" id="WP_206294230.1">
    <property type="nucleotide sequence ID" value="NZ_CP063458.1"/>
</dbReference>
<keyword evidence="2 8" id="KW-0949">S-adenosyl-L-methionine</keyword>
<comment type="function">
    <text evidence="8">Catalyzes the complex heterocyclic radical-mediated conversion of 6-carboxy-5,6,7,8-tetrahydropterin (CPH4) to 7-carboxy-7-deazaguanine (CDG), a step common to the biosynthetic pathways of all 7-deazapurine-containing compounds.</text>
</comment>
<evidence type="ECO:0000256" key="3">
    <source>
        <dbReference type="ARBA" id="ARBA00022723"/>
    </source>
</evidence>
<keyword evidence="4 8" id="KW-0460">Magnesium</keyword>
<evidence type="ECO:0000256" key="1">
    <source>
        <dbReference type="ARBA" id="ARBA00022485"/>
    </source>
</evidence>
<dbReference type="EC" id="4.3.99.3" evidence="8"/>
<evidence type="ECO:0000256" key="4">
    <source>
        <dbReference type="ARBA" id="ARBA00022842"/>
    </source>
</evidence>
<dbReference type="PIRSF" id="PIRSF000370">
    <property type="entry name" value="QueE"/>
    <property type="match status" value="1"/>
</dbReference>
<dbReference type="InterPro" id="IPR024924">
    <property type="entry name" value="7-CO-7-deazaguanine_synth-like"/>
</dbReference>
<keyword evidence="8" id="KW-0671">Queuosine biosynthesis</keyword>
<feature type="binding site" evidence="8">
    <location>
        <position position="70"/>
    </location>
    <ligand>
        <name>substrate</name>
    </ligand>
</feature>
<evidence type="ECO:0000313" key="11">
    <source>
        <dbReference type="Proteomes" id="UP000593765"/>
    </source>
</evidence>
<dbReference type="HAMAP" id="MF_00917">
    <property type="entry name" value="QueE"/>
    <property type="match status" value="1"/>
</dbReference>
<accession>A0A7M2X086</accession>
<feature type="binding site" evidence="8">
    <location>
        <position position="38"/>
    </location>
    <ligand>
        <name>Mg(2+)</name>
        <dbReference type="ChEBI" id="CHEBI:18420"/>
    </ligand>
</feature>
<dbReference type="Proteomes" id="UP000593765">
    <property type="component" value="Chromosome"/>
</dbReference>
<keyword evidence="3 8" id="KW-0479">Metal-binding</keyword>
<comment type="caution">
    <text evidence="8">Lacks conserved residue(s) required for the propagation of feature annotation.</text>
</comment>
<name>A0A7M2X086_9BACT</name>
<comment type="subunit">
    <text evidence="8">Homodimer.</text>
</comment>
<feature type="binding site" evidence="8">
    <location>
        <position position="25"/>
    </location>
    <ligand>
        <name>substrate</name>
    </ligand>
</feature>
<dbReference type="InterPro" id="IPR058240">
    <property type="entry name" value="rSAM_sf"/>
</dbReference>
<proteinExistence type="inferred from homology"/>
<dbReference type="EMBL" id="CP063458">
    <property type="protein sequence ID" value="QOV91105.1"/>
    <property type="molecule type" value="Genomic_DNA"/>
</dbReference>